<name>A0A1M6QA71_REIAG</name>
<evidence type="ECO:0000256" key="5">
    <source>
        <dbReference type="ARBA" id="ARBA00022692"/>
    </source>
</evidence>
<evidence type="ECO:0000256" key="8">
    <source>
        <dbReference type="ARBA" id="ARBA00038436"/>
    </source>
</evidence>
<evidence type="ECO:0000313" key="11">
    <source>
        <dbReference type="EMBL" id="SHK17179.1"/>
    </source>
</evidence>
<evidence type="ECO:0000256" key="3">
    <source>
        <dbReference type="ARBA" id="ARBA00022475"/>
    </source>
</evidence>
<comment type="subcellular location">
    <subcellularLocation>
        <location evidence="1">Cell inner membrane</location>
        <topology evidence="1">Multi-pass membrane protein</topology>
    </subcellularLocation>
</comment>
<feature type="transmembrane region" description="Helical" evidence="9">
    <location>
        <begin position="52"/>
        <end position="68"/>
    </location>
</feature>
<dbReference type="Proteomes" id="UP000184474">
    <property type="component" value="Unassembled WGS sequence"/>
</dbReference>
<dbReference type="PANTHER" id="PTHR35011:SF4">
    <property type="entry name" value="SLL1102 PROTEIN"/>
    <property type="match status" value="1"/>
</dbReference>
<evidence type="ECO:0000256" key="1">
    <source>
        <dbReference type="ARBA" id="ARBA00004429"/>
    </source>
</evidence>
<evidence type="ECO:0000256" key="7">
    <source>
        <dbReference type="ARBA" id="ARBA00023136"/>
    </source>
</evidence>
<dbReference type="RefSeq" id="WP_073122278.1">
    <property type="nucleotide sequence ID" value="NZ_FRAA01000003.1"/>
</dbReference>
<dbReference type="InterPro" id="IPR007387">
    <property type="entry name" value="TRAP_DctQ"/>
</dbReference>
<proteinExistence type="inferred from homology"/>
<dbReference type="AlphaFoldDB" id="A0A1M6QA71"/>
<keyword evidence="5 9" id="KW-0812">Transmembrane</keyword>
<keyword evidence="3" id="KW-1003">Cell membrane</keyword>
<keyword evidence="6 9" id="KW-1133">Transmembrane helix</keyword>
<keyword evidence="4" id="KW-0997">Cell inner membrane</keyword>
<dbReference type="Pfam" id="PF04290">
    <property type="entry name" value="DctQ"/>
    <property type="match status" value="1"/>
</dbReference>
<dbReference type="EMBL" id="FRAA01000003">
    <property type="protein sequence ID" value="SHK17179.1"/>
    <property type="molecule type" value="Genomic_DNA"/>
</dbReference>
<dbReference type="GO" id="GO:0005886">
    <property type="term" value="C:plasma membrane"/>
    <property type="evidence" value="ECO:0007669"/>
    <property type="project" value="UniProtKB-SubCell"/>
</dbReference>
<evidence type="ECO:0000256" key="6">
    <source>
        <dbReference type="ARBA" id="ARBA00022989"/>
    </source>
</evidence>
<feature type="transmembrane region" description="Helical" evidence="9">
    <location>
        <begin position="21"/>
        <end position="40"/>
    </location>
</feature>
<keyword evidence="7 9" id="KW-0472">Membrane</keyword>
<dbReference type="STRING" id="156994.SAMN04488028_103242"/>
<gene>
    <name evidence="11" type="ORF">SAMN04488028_103242</name>
</gene>
<feature type="domain" description="Tripartite ATP-independent periplasmic transporters DctQ component" evidence="10">
    <location>
        <begin position="26"/>
        <end position="156"/>
    </location>
</feature>
<dbReference type="InterPro" id="IPR055348">
    <property type="entry name" value="DctQ"/>
</dbReference>
<evidence type="ECO:0000256" key="4">
    <source>
        <dbReference type="ARBA" id="ARBA00022519"/>
    </source>
</evidence>
<reference evidence="12" key="1">
    <citation type="submission" date="2016-11" db="EMBL/GenBank/DDBJ databases">
        <authorList>
            <person name="Varghese N."/>
            <person name="Submissions S."/>
        </authorList>
    </citation>
    <scope>NUCLEOTIDE SEQUENCE [LARGE SCALE GENOMIC DNA]</scope>
    <source>
        <strain evidence="12">DSM 26134</strain>
    </source>
</reference>
<dbReference type="PANTHER" id="PTHR35011">
    <property type="entry name" value="2,3-DIKETO-L-GULONATE TRAP TRANSPORTER SMALL PERMEASE PROTEIN YIAM"/>
    <property type="match status" value="1"/>
</dbReference>
<evidence type="ECO:0000313" key="12">
    <source>
        <dbReference type="Proteomes" id="UP000184474"/>
    </source>
</evidence>
<evidence type="ECO:0000256" key="9">
    <source>
        <dbReference type="SAM" id="Phobius"/>
    </source>
</evidence>
<protein>
    <submittedName>
        <fullName evidence="11">TRAP-type mannitol/chloroaromatic compound transport system, small permease component</fullName>
    </submittedName>
</protein>
<accession>A0A1M6QA71</accession>
<organism evidence="11 12">
    <name type="scientific">Reichenbachiella agariperforans</name>
    <dbReference type="NCBI Taxonomy" id="156994"/>
    <lineage>
        <taxon>Bacteria</taxon>
        <taxon>Pseudomonadati</taxon>
        <taxon>Bacteroidota</taxon>
        <taxon>Cytophagia</taxon>
        <taxon>Cytophagales</taxon>
        <taxon>Reichenbachiellaceae</taxon>
        <taxon>Reichenbachiella</taxon>
    </lineage>
</organism>
<evidence type="ECO:0000256" key="2">
    <source>
        <dbReference type="ARBA" id="ARBA00022448"/>
    </source>
</evidence>
<keyword evidence="2" id="KW-0813">Transport</keyword>
<comment type="similarity">
    <text evidence="8">Belongs to the TRAP transporter small permease family.</text>
</comment>
<sequence>MNKIVNWINLFTDKTGSLVSYISVILVVLIAIDVVLRYLFSWTSSANQELEWHLFAALFLLGAAYTLRHDKHVRVDLFYSRFSIKTKAWINLLGTLIFLMPFCWAVLYTSVPFVIDAWNINESSPEPGGLPHRFLVKSTIPISAILLSLQGVAITLDNLSTILNPTAS</sequence>
<evidence type="ECO:0000259" key="10">
    <source>
        <dbReference type="Pfam" id="PF04290"/>
    </source>
</evidence>
<keyword evidence="12" id="KW-1185">Reference proteome</keyword>
<feature type="transmembrane region" description="Helical" evidence="9">
    <location>
        <begin position="89"/>
        <end position="115"/>
    </location>
</feature>